<name>A0A7I7YB56_9MYCO</name>
<dbReference type="InterPro" id="IPR020852">
    <property type="entry name" value="RNR_Ib_NrdI_bac"/>
</dbReference>
<comment type="function">
    <text evidence="1 4">Probably involved in ribonucleotide reductase function.</text>
</comment>
<reference evidence="5 6" key="1">
    <citation type="journal article" date="2019" name="Emerg. Microbes Infect.">
        <title>Comprehensive subspecies identification of 175 nontuberculous mycobacteria species based on 7547 genomic profiles.</title>
        <authorList>
            <person name="Matsumoto Y."/>
            <person name="Kinjo T."/>
            <person name="Motooka D."/>
            <person name="Nabeya D."/>
            <person name="Jung N."/>
            <person name="Uechi K."/>
            <person name="Horii T."/>
            <person name="Iida T."/>
            <person name="Fujita J."/>
            <person name="Nakamura S."/>
        </authorList>
    </citation>
    <scope>NUCLEOTIDE SEQUENCE [LARGE SCALE GENOMIC DNA]</scope>
    <source>
        <strain evidence="5 6">JCM 14738</strain>
    </source>
</reference>
<dbReference type="NCBIfam" id="TIGR00333">
    <property type="entry name" value="nrdI"/>
    <property type="match status" value="1"/>
</dbReference>
<proteinExistence type="inferred from homology"/>
<dbReference type="SUPFAM" id="SSF52218">
    <property type="entry name" value="Flavoproteins"/>
    <property type="match status" value="1"/>
</dbReference>
<evidence type="ECO:0000313" key="6">
    <source>
        <dbReference type="Proteomes" id="UP000467385"/>
    </source>
</evidence>
<dbReference type="HAMAP" id="MF_00128">
    <property type="entry name" value="NrdI"/>
    <property type="match status" value="1"/>
</dbReference>
<accession>A0A7I7YB56</accession>
<dbReference type="Pfam" id="PF07972">
    <property type="entry name" value="Flavodoxin_NdrI"/>
    <property type="match status" value="1"/>
</dbReference>
<dbReference type="Proteomes" id="UP000467385">
    <property type="component" value="Chromosome"/>
</dbReference>
<organism evidence="5 6">
    <name type="scientific">Mycobacterium conspicuum</name>
    <dbReference type="NCBI Taxonomy" id="44010"/>
    <lineage>
        <taxon>Bacteria</taxon>
        <taxon>Bacillati</taxon>
        <taxon>Actinomycetota</taxon>
        <taxon>Actinomycetes</taxon>
        <taxon>Mycobacteriales</taxon>
        <taxon>Mycobacteriaceae</taxon>
        <taxon>Mycobacterium</taxon>
    </lineage>
</organism>
<dbReference type="EMBL" id="AP022613">
    <property type="protein sequence ID" value="BBZ38312.1"/>
    <property type="molecule type" value="Genomic_DNA"/>
</dbReference>
<evidence type="ECO:0000256" key="1">
    <source>
        <dbReference type="ARBA" id="ARBA00003999"/>
    </source>
</evidence>
<dbReference type="GO" id="GO:0010181">
    <property type="term" value="F:FMN binding"/>
    <property type="evidence" value="ECO:0007669"/>
    <property type="project" value="InterPro"/>
</dbReference>
<dbReference type="PANTHER" id="PTHR37297">
    <property type="entry name" value="PROTEIN NRDI"/>
    <property type="match status" value="1"/>
</dbReference>
<dbReference type="InterPro" id="IPR004465">
    <property type="entry name" value="RNR_NrdI"/>
</dbReference>
<dbReference type="InterPro" id="IPR029039">
    <property type="entry name" value="Flavoprotein-like_sf"/>
</dbReference>
<keyword evidence="6" id="KW-1185">Reference proteome</keyword>
<dbReference type="AlphaFoldDB" id="A0A7I7YB56"/>
<comment type="similarity">
    <text evidence="2 4">Belongs to the NrdI family.</text>
</comment>
<evidence type="ECO:0000256" key="2">
    <source>
        <dbReference type="ARBA" id="ARBA00009942"/>
    </source>
</evidence>
<protein>
    <recommendedName>
        <fullName evidence="3 4">Protein NrdI</fullName>
    </recommendedName>
</protein>
<evidence type="ECO:0000256" key="3">
    <source>
        <dbReference type="ARBA" id="ARBA00020129"/>
    </source>
</evidence>
<dbReference type="Gene3D" id="3.40.50.360">
    <property type="match status" value="1"/>
</dbReference>
<gene>
    <name evidence="4 5" type="primary">nrdI</name>
    <name evidence="5" type="ORF">MCNS_13750</name>
</gene>
<sequence length="172" mass="18980">MESMDIPGRNLDWMSDDPLRPVAPCLRSSLVYFSSVSENTHRFVQKLGVPATRIPLHGRITVDEPYVLVLPTYGGGRINPHISDGGYVPKQVIAFLNDERNRSLIRGVIAGGNNDFGAEFGYAGNVVAGKCGVPYLYRFELTGTPDDVDAVRVGLDEFWKEQTCHQPSLQSL</sequence>
<dbReference type="PANTHER" id="PTHR37297:SF1">
    <property type="entry name" value="PROTEIN NRDI"/>
    <property type="match status" value="1"/>
</dbReference>
<evidence type="ECO:0000313" key="5">
    <source>
        <dbReference type="EMBL" id="BBZ38312.1"/>
    </source>
</evidence>
<evidence type="ECO:0000256" key="4">
    <source>
        <dbReference type="HAMAP-Rule" id="MF_00128"/>
    </source>
</evidence>